<dbReference type="Proteomes" id="UP000092666">
    <property type="component" value="Unassembled WGS sequence"/>
</dbReference>
<keyword evidence="2" id="KW-1185">Reference proteome</keyword>
<protein>
    <recommendedName>
        <fullName evidence="3">Transcription factor domain-containing protein</fullName>
    </recommendedName>
</protein>
<gene>
    <name evidence="1" type="ORF">I316_03123</name>
</gene>
<reference evidence="1 2" key="1">
    <citation type="submission" date="2013-07" db="EMBL/GenBank/DDBJ databases">
        <title>The Genome Sequence of Cryptococcus heveanensis BCC8398.</title>
        <authorList>
            <consortium name="The Broad Institute Genome Sequencing Platform"/>
            <person name="Cuomo C."/>
            <person name="Litvintseva A."/>
            <person name="Chen Y."/>
            <person name="Heitman J."/>
            <person name="Sun S."/>
            <person name="Springer D."/>
            <person name="Dromer F."/>
            <person name="Young S.K."/>
            <person name="Zeng Q."/>
            <person name="Gargeya S."/>
            <person name="Fitzgerald M."/>
            <person name="Abouelleil A."/>
            <person name="Alvarado L."/>
            <person name="Berlin A.M."/>
            <person name="Chapman S.B."/>
            <person name="Dewar J."/>
            <person name="Goldberg J."/>
            <person name="Griggs A."/>
            <person name="Gujja S."/>
            <person name="Hansen M."/>
            <person name="Howarth C."/>
            <person name="Imamovic A."/>
            <person name="Larimer J."/>
            <person name="McCowan C."/>
            <person name="Murphy C."/>
            <person name="Pearson M."/>
            <person name="Priest M."/>
            <person name="Roberts A."/>
            <person name="Saif S."/>
            <person name="Shea T."/>
            <person name="Sykes S."/>
            <person name="Wortman J."/>
            <person name="Nusbaum C."/>
            <person name="Birren B."/>
        </authorList>
    </citation>
    <scope>NUCLEOTIDE SEQUENCE [LARGE SCALE GENOMIC DNA]</scope>
    <source>
        <strain evidence="1 2">BCC8398</strain>
    </source>
</reference>
<sequence length="329" mass="36237">MIPFLLSTTPVPKHPFVVLAAISYADMLPANAHGMVEESVLFAMTGAADQDVLIALYILSFASFTQSTATHAPLSPLQLISLAYRIGNDLGLEAKSEKALSGDTNGLIDPWASKRLEELAVRQVRTVEASRSFIRCLAMAETDDQWPDVSAIHAEWEAALVAMDKARDPDDWLHNITVTCLTFILSVRYFYLSQNIFTPISPALTAQQQAIAAVIFIRSANNLLVEFASIIPAEPTLPMSTVNTVIIALACSRRAHEITKHQLEHPIFDESLLETVEAYAEKLPGLPSRLMRESWRDLFHGTPNETPSADGVDGGFNFDFMDFQTFTGI</sequence>
<evidence type="ECO:0000313" key="1">
    <source>
        <dbReference type="EMBL" id="OCF35083.1"/>
    </source>
</evidence>
<name>A0A1B9GVM7_9TREE</name>
<dbReference type="OrthoDB" id="3364175at2759"/>
<evidence type="ECO:0008006" key="3">
    <source>
        <dbReference type="Google" id="ProtNLM"/>
    </source>
</evidence>
<dbReference type="EMBL" id="KI669500">
    <property type="protein sequence ID" value="OCF35083.1"/>
    <property type="molecule type" value="Genomic_DNA"/>
</dbReference>
<organism evidence="1 2">
    <name type="scientific">Kwoniella heveanensis BCC8398</name>
    <dbReference type="NCBI Taxonomy" id="1296120"/>
    <lineage>
        <taxon>Eukaryota</taxon>
        <taxon>Fungi</taxon>
        <taxon>Dikarya</taxon>
        <taxon>Basidiomycota</taxon>
        <taxon>Agaricomycotina</taxon>
        <taxon>Tremellomycetes</taxon>
        <taxon>Tremellales</taxon>
        <taxon>Cryptococcaceae</taxon>
        <taxon>Kwoniella</taxon>
    </lineage>
</organism>
<proteinExistence type="predicted"/>
<reference evidence="2" key="2">
    <citation type="submission" date="2013-12" db="EMBL/GenBank/DDBJ databases">
        <title>Evolution of pathogenesis and genome organization in the Tremellales.</title>
        <authorList>
            <person name="Cuomo C."/>
            <person name="Litvintseva A."/>
            <person name="Heitman J."/>
            <person name="Chen Y."/>
            <person name="Sun S."/>
            <person name="Springer D."/>
            <person name="Dromer F."/>
            <person name="Young S."/>
            <person name="Zeng Q."/>
            <person name="Chapman S."/>
            <person name="Gujja S."/>
            <person name="Saif S."/>
            <person name="Birren B."/>
        </authorList>
    </citation>
    <scope>NUCLEOTIDE SEQUENCE [LARGE SCALE GENOMIC DNA]</scope>
    <source>
        <strain evidence="2">BCC8398</strain>
    </source>
</reference>
<dbReference type="AlphaFoldDB" id="A0A1B9GVM7"/>
<accession>A0A1B9GVM7</accession>
<evidence type="ECO:0000313" key="2">
    <source>
        <dbReference type="Proteomes" id="UP000092666"/>
    </source>
</evidence>